<dbReference type="EMBL" id="AP014685">
    <property type="protein sequence ID" value="BAR55124.1"/>
    <property type="molecule type" value="Genomic_DNA"/>
</dbReference>
<dbReference type="AlphaFoldDB" id="A0A0E4FS64"/>
<gene>
    <name evidence="2" type="ORF">NK6_1942</name>
</gene>
<evidence type="ECO:0000313" key="3">
    <source>
        <dbReference type="Proteomes" id="UP000063308"/>
    </source>
</evidence>
<evidence type="ECO:0000313" key="2">
    <source>
        <dbReference type="EMBL" id="BAR55124.1"/>
    </source>
</evidence>
<accession>A0A0E4FS64</accession>
<organism evidence="2 3">
    <name type="scientific">Bradyrhizobium diazoefficiens</name>
    <dbReference type="NCBI Taxonomy" id="1355477"/>
    <lineage>
        <taxon>Bacteria</taxon>
        <taxon>Pseudomonadati</taxon>
        <taxon>Pseudomonadota</taxon>
        <taxon>Alphaproteobacteria</taxon>
        <taxon>Hyphomicrobiales</taxon>
        <taxon>Nitrobacteraceae</taxon>
        <taxon>Bradyrhizobium</taxon>
    </lineage>
</organism>
<dbReference type="Proteomes" id="UP000063308">
    <property type="component" value="Chromosome"/>
</dbReference>
<protein>
    <recommendedName>
        <fullName evidence="4">ABC transporter substrate-binding protein</fullName>
    </recommendedName>
</protein>
<proteinExistence type="predicted"/>
<evidence type="ECO:0000256" key="1">
    <source>
        <dbReference type="SAM" id="SignalP"/>
    </source>
</evidence>
<sequence>MSLDLMVRPVNRRACLALLGTIVVLPASAQAQKANATRRLGVLSVTAADDAIGQTRSAILVEALAAHGWKEHGNLRIDWRSGAGDRARIAGLADELIALKPDILLAVGTPSVEELRRRTATIPIVFAVVTDPVSQGFVQNLAHPGGNITGFTDYDGPLAGKWLEMLTQVTPKVSRVFVVYNPATAPFAALMLRTIEDAALTLHVTVEPAPVHDAASIAALAFRKDGGLLILPDFFTMANRAHLLAAIAEARVPAVFWSRTFVDEGGLMSYSTDSAEQLRRAAGYIDRILKGAQAADLPVQNPTKFELAVNLKAAKALGVTIPPGLLATANDVIE</sequence>
<name>A0A0E4FS64_9BRAD</name>
<dbReference type="InterPro" id="IPR007487">
    <property type="entry name" value="ABC_transpt-TYRBP-like"/>
</dbReference>
<reference evidence="2 3" key="1">
    <citation type="submission" date="2014-11" db="EMBL/GenBank/DDBJ databases">
        <title>Symbiosis island explosion on the genome of extra-slow-growing strains of soybean bradyrhizobia with massive insertion sequences.</title>
        <authorList>
            <person name="Iida T."/>
            <person name="Minamisawa K."/>
        </authorList>
    </citation>
    <scope>NUCLEOTIDE SEQUENCE [LARGE SCALE GENOMIC DNA]</scope>
    <source>
        <strain evidence="2 3">NK6</strain>
    </source>
</reference>
<dbReference type="Pfam" id="PF04392">
    <property type="entry name" value="ABC_sub_bind"/>
    <property type="match status" value="1"/>
</dbReference>
<keyword evidence="1" id="KW-0732">Signal</keyword>
<feature type="chain" id="PRO_5002420027" description="ABC transporter substrate-binding protein" evidence="1">
    <location>
        <begin position="30"/>
        <end position="334"/>
    </location>
</feature>
<dbReference type="Gene3D" id="3.40.50.2300">
    <property type="match status" value="2"/>
</dbReference>
<evidence type="ECO:0008006" key="4">
    <source>
        <dbReference type="Google" id="ProtNLM"/>
    </source>
</evidence>
<feature type="signal peptide" evidence="1">
    <location>
        <begin position="1"/>
        <end position="29"/>
    </location>
</feature>
<dbReference type="PANTHER" id="PTHR35271:SF1">
    <property type="entry name" value="ABC TRANSPORTER, SUBSTRATE-BINDING LIPOPROTEIN"/>
    <property type="match status" value="1"/>
</dbReference>
<dbReference type="CDD" id="cd06325">
    <property type="entry name" value="PBP1_ABC_unchar_transporter"/>
    <property type="match status" value="1"/>
</dbReference>
<dbReference type="PANTHER" id="PTHR35271">
    <property type="entry name" value="ABC TRANSPORTER, SUBSTRATE-BINDING LIPOPROTEIN-RELATED"/>
    <property type="match status" value="1"/>
</dbReference>